<reference evidence="6 7" key="1">
    <citation type="submission" date="2023-05" db="EMBL/GenBank/DDBJ databases">
        <title>A 100% complete, gapless, phased diploid assembly of the Scenedesmus obliquus UTEX 3031 genome.</title>
        <authorList>
            <person name="Biondi T.C."/>
            <person name="Hanschen E.R."/>
            <person name="Kwon T."/>
            <person name="Eng W."/>
            <person name="Kruse C.P.S."/>
            <person name="Koehler S.I."/>
            <person name="Kunde Y."/>
            <person name="Gleasner C.D."/>
            <person name="You Mak K.T."/>
            <person name="Polle J."/>
            <person name="Hovde B.T."/>
            <person name="Starkenburg S.R."/>
        </authorList>
    </citation>
    <scope>NUCLEOTIDE SEQUENCE [LARGE SCALE GENOMIC DNA]</scope>
    <source>
        <strain evidence="6 7">DOE0152z</strain>
    </source>
</reference>
<organism evidence="6 7">
    <name type="scientific">Tetradesmus obliquus</name>
    <name type="common">Green alga</name>
    <name type="synonym">Acutodesmus obliquus</name>
    <dbReference type="NCBI Taxonomy" id="3088"/>
    <lineage>
        <taxon>Eukaryota</taxon>
        <taxon>Viridiplantae</taxon>
        <taxon>Chlorophyta</taxon>
        <taxon>core chlorophytes</taxon>
        <taxon>Chlorophyceae</taxon>
        <taxon>CS clade</taxon>
        <taxon>Sphaeropleales</taxon>
        <taxon>Scenedesmaceae</taxon>
        <taxon>Tetradesmus</taxon>
    </lineage>
</organism>
<dbReference type="Pfam" id="PF10211">
    <property type="entry name" value="Ax_dynein_light"/>
    <property type="match status" value="1"/>
</dbReference>
<sequence length="740" mass="79015">MSQSFSRSLSSGRQCRPAGFAAAGRRPVVVCHASTASPVAVAAAEDKWLARNVVPLVQSAASAGAAGLAELRASCQPALSTMRMPSTRNEEYRFTDLTPVLSNSLALAPADAAVDAGMLEQLALPEAAGSRIVLVNGVFRQELSDLSALPAGCYVGGSAGAPAEALQQLGVQSNARGGPFAVLNGSLAQDALIIALPAGAAVSQPLHLLHVSTAAAETSSSNGGGRTLNASAARLLISLAGNSELEVVEEFVSASAAEGAHLAMPVAEVMLGEGSALRHGYVNREAQGAAHFKATLVTQAEGSSYELVEARLGGSLSRHDVGISQAGPDTVTSMRHFLLAGAGQLQDLHTKLALDHPRGQANQLHKCIASAATGRGVFDGNVKVNKLAQKTDAGQLSRNLLLVPKATVNVKPNLQIIADDVKCTHGCAVSDLSEEELFYFRARGVSYDQARQALVYSFGAEVVQDLKYEKLVGRIQQDVRDCLNRAVADIYDNPSLVSSSKDKGRLPKDKTGKKGPLPPVEQKSGVAQTEDILNSILPPREWTEDGQLWVQYVSSTPATRLDVINLQEKLDQQLQQRQARETGICPVREELYSQCMDELIRQVTINCAERGLLLLRVRDEMRMSIAAYQTLYESSVAFGMRKALMTEQGKGEMESHIGQMEGSVKDLERQVQEWKLKCEAIEKREAERRESEAKKHKEEVAYLENYARQLKGQLETFVTPAKKGAGAAAAAGGQPVLQAA</sequence>
<feature type="domain" description="SUF system FeS cluster assembly SufBD N-terminal" evidence="5">
    <location>
        <begin position="65"/>
        <end position="207"/>
    </location>
</feature>
<dbReference type="PANTHER" id="PTHR43575:SF1">
    <property type="entry name" value="PROTEIN ABCI7, CHLOROPLASTIC"/>
    <property type="match status" value="1"/>
</dbReference>
<evidence type="ECO:0000256" key="2">
    <source>
        <dbReference type="SAM" id="Coils"/>
    </source>
</evidence>
<evidence type="ECO:0000259" key="5">
    <source>
        <dbReference type="Pfam" id="PF19295"/>
    </source>
</evidence>
<dbReference type="InterPro" id="IPR000825">
    <property type="entry name" value="SUF_FeS_clus_asmbl_SufBD_core"/>
</dbReference>
<dbReference type="InterPro" id="IPR037284">
    <property type="entry name" value="SUF_FeS_clus_asmbl_SufBD_sf"/>
</dbReference>
<feature type="domain" description="SUF system FeS cluster assembly SufBD core" evidence="4">
    <location>
        <begin position="229"/>
        <end position="458"/>
    </location>
</feature>
<dbReference type="Pfam" id="PF19295">
    <property type="entry name" value="SufBD_N"/>
    <property type="match status" value="1"/>
</dbReference>
<dbReference type="InterPro" id="IPR045595">
    <property type="entry name" value="SufBD_N"/>
</dbReference>
<dbReference type="Pfam" id="PF01458">
    <property type="entry name" value="SUFBD_core"/>
    <property type="match status" value="1"/>
</dbReference>
<dbReference type="SUPFAM" id="SSF101960">
    <property type="entry name" value="Stabilizer of iron transporter SufD"/>
    <property type="match status" value="1"/>
</dbReference>
<dbReference type="PANTHER" id="PTHR43575">
    <property type="entry name" value="PROTEIN ABCI7, CHLOROPLASTIC"/>
    <property type="match status" value="1"/>
</dbReference>
<proteinExistence type="predicted"/>
<evidence type="ECO:0000256" key="1">
    <source>
        <dbReference type="ARBA" id="ARBA00023054"/>
    </source>
</evidence>
<evidence type="ECO:0000313" key="7">
    <source>
        <dbReference type="Proteomes" id="UP001244341"/>
    </source>
</evidence>
<keyword evidence="7" id="KW-1185">Reference proteome</keyword>
<dbReference type="InterPro" id="IPR055346">
    <property type="entry name" value="Fe-S_cluster_assembly_SufBD"/>
</dbReference>
<evidence type="ECO:0000259" key="4">
    <source>
        <dbReference type="Pfam" id="PF01458"/>
    </source>
</evidence>
<evidence type="ECO:0000313" key="6">
    <source>
        <dbReference type="EMBL" id="WIA16458.1"/>
    </source>
</evidence>
<keyword evidence="1 2" id="KW-0175">Coiled coil</keyword>
<feature type="compositionally biased region" description="Basic and acidic residues" evidence="3">
    <location>
        <begin position="500"/>
        <end position="512"/>
    </location>
</feature>
<dbReference type="Proteomes" id="UP001244341">
    <property type="component" value="Chromosome 7b"/>
</dbReference>
<dbReference type="InterPro" id="IPR019347">
    <property type="entry name" value="Axonemal_dynein_light_chain"/>
</dbReference>
<name>A0ABY8U9Y6_TETOB</name>
<feature type="coiled-coil region" evidence="2">
    <location>
        <begin position="657"/>
        <end position="684"/>
    </location>
</feature>
<accession>A0ABY8U9Y6</accession>
<protein>
    <submittedName>
        <fullName evidence="6">Uncharacterized protein</fullName>
    </submittedName>
</protein>
<dbReference type="EMBL" id="CP126214">
    <property type="protein sequence ID" value="WIA16458.1"/>
    <property type="molecule type" value="Genomic_DNA"/>
</dbReference>
<gene>
    <name evidence="6" type="ORF">OEZ85_013143</name>
</gene>
<evidence type="ECO:0000256" key="3">
    <source>
        <dbReference type="SAM" id="MobiDB-lite"/>
    </source>
</evidence>
<feature type="region of interest" description="Disordered" evidence="3">
    <location>
        <begin position="498"/>
        <end position="528"/>
    </location>
</feature>